<name>Q49NY3_STRPY</name>
<feature type="signal peptide" evidence="1">
    <location>
        <begin position="1"/>
        <end position="30"/>
    </location>
</feature>
<dbReference type="AlphaFoldDB" id="Q49NY3"/>
<keyword evidence="1" id="KW-0732">Signal</keyword>
<dbReference type="EMBL" id="AY684192">
    <property type="protein sequence ID" value="AAV87152.1"/>
    <property type="molecule type" value="Genomic_DNA"/>
</dbReference>
<sequence>MIFNFKENIVKKKLVLATLCLSMGAVSVRAESDFGNANEIGLGFYGSDDYTNQPALTGDQAKIGFRNDWKDARDFGVKPINLGDSKIEVKTNPGALVRVSLTTGETTNSIWELTSVSSSMSNGIYTNTYKIKPTIANSSGIATFDLANSGKYDKEKSEIIKSTESNAKKGDTYSVTTSIDGWTIGYGEWTV</sequence>
<reference evidence="2" key="1">
    <citation type="journal article" date="2008" name="J. Bacteriol.">
        <title>Phage-associated mutator phenotype in group A streptococcus.</title>
        <authorList>
            <person name="Scott J."/>
            <person name="Thompson-Mayberry P."/>
            <person name="Lahmamsi S."/>
            <person name="King C.J."/>
            <person name="McShan W.M."/>
        </authorList>
    </citation>
    <scope>NUCLEOTIDE SEQUENCE</scope>
</reference>
<accession>Q49NY3</accession>
<gene>
    <name evidence="2" type="ORF">SPy2147</name>
</gene>
<protein>
    <submittedName>
        <fullName evidence="2">Uncharacterized protein</fullName>
    </submittedName>
</protein>
<evidence type="ECO:0000256" key="1">
    <source>
        <dbReference type="SAM" id="SignalP"/>
    </source>
</evidence>
<proteinExistence type="predicted"/>
<feature type="chain" id="PRO_5030175680" evidence="1">
    <location>
        <begin position="31"/>
        <end position="191"/>
    </location>
</feature>
<evidence type="ECO:0000313" key="2">
    <source>
        <dbReference type="EMBL" id="AAV87152.1"/>
    </source>
</evidence>
<organism evidence="2">
    <name type="scientific">Streptococcus pyogenes</name>
    <dbReference type="NCBI Taxonomy" id="1314"/>
    <lineage>
        <taxon>Bacteria</taxon>
        <taxon>Bacillati</taxon>
        <taxon>Bacillota</taxon>
        <taxon>Bacilli</taxon>
        <taxon>Lactobacillales</taxon>
        <taxon>Streptococcaceae</taxon>
        <taxon>Streptococcus</taxon>
    </lineage>
</organism>